<dbReference type="Proteomes" id="UP000644693">
    <property type="component" value="Unassembled WGS sequence"/>
</dbReference>
<dbReference type="PANTHER" id="PTHR42735:SF6">
    <property type="entry name" value="SPHINGOSINE-1-PHOSPHATE LYASE 1"/>
    <property type="match status" value="1"/>
</dbReference>
<dbReference type="GO" id="GO:0019752">
    <property type="term" value="P:carboxylic acid metabolic process"/>
    <property type="evidence" value="ECO:0007669"/>
    <property type="project" value="InterPro"/>
</dbReference>
<dbReference type="EMBL" id="BMYM01000002">
    <property type="protein sequence ID" value="GHD36315.1"/>
    <property type="molecule type" value="Genomic_DNA"/>
</dbReference>
<evidence type="ECO:0000256" key="1">
    <source>
        <dbReference type="ARBA" id="ARBA00001933"/>
    </source>
</evidence>
<dbReference type="InterPro" id="IPR015421">
    <property type="entry name" value="PyrdxlP-dep_Trfase_major"/>
</dbReference>
<reference evidence="7" key="1">
    <citation type="journal article" date="2014" name="Int. J. Syst. Evol. Microbiol.">
        <title>Complete genome sequence of Corynebacterium casei LMG S-19264T (=DSM 44701T), isolated from a smear-ripened cheese.</title>
        <authorList>
            <consortium name="US DOE Joint Genome Institute (JGI-PGF)"/>
            <person name="Walter F."/>
            <person name="Albersmeier A."/>
            <person name="Kalinowski J."/>
            <person name="Ruckert C."/>
        </authorList>
    </citation>
    <scope>NUCLEOTIDE SEQUENCE</scope>
    <source>
        <strain evidence="7">KCTC 23430</strain>
    </source>
</reference>
<reference evidence="7" key="2">
    <citation type="submission" date="2020-09" db="EMBL/GenBank/DDBJ databases">
        <authorList>
            <person name="Sun Q."/>
            <person name="Kim S."/>
        </authorList>
    </citation>
    <scope>NUCLEOTIDE SEQUENCE</scope>
    <source>
        <strain evidence="7">KCTC 23430</strain>
    </source>
</reference>
<evidence type="ECO:0000313" key="8">
    <source>
        <dbReference type="Proteomes" id="UP000644693"/>
    </source>
</evidence>
<dbReference type="SUPFAM" id="SSF53383">
    <property type="entry name" value="PLP-dependent transferases"/>
    <property type="match status" value="1"/>
</dbReference>
<dbReference type="InterPro" id="IPR002129">
    <property type="entry name" value="PyrdxlP-dep_de-COase"/>
</dbReference>
<evidence type="ECO:0000256" key="4">
    <source>
        <dbReference type="ARBA" id="ARBA00038302"/>
    </source>
</evidence>
<dbReference type="Pfam" id="PF00282">
    <property type="entry name" value="Pyridoxal_deC"/>
    <property type="match status" value="1"/>
</dbReference>
<dbReference type="GO" id="GO:0016020">
    <property type="term" value="C:membrane"/>
    <property type="evidence" value="ECO:0007669"/>
    <property type="project" value="GOC"/>
</dbReference>
<evidence type="ECO:0000256" key="3">
    <source>
        <dbReference type="ARBA" id="ARBA00023239"/>
    </source>
</evidence>
<dbReference type="AlphaFoldDB" id="A0A919CLG7"/>
<feature type="modified residue" description="N6-(pyridoxal phosphate)lysine" evidence="5">
    <location>
        <position position="52"/>
    </location>
</feature>
<proteinExistence type="inferred from homology"/>
<keyword evidence="2 5" id="KW-0663">Pyridoxal phosphate</keyword>
<dbReference type="PANTHER" id="PTHR42735">
    <property type="match status" value="1"/>
</dbReference>
<dbReference type="Gene3D" id="6.10.140.2150">
    <property type="match status" value="1"/>
</dbReference>
<organism evidence="7 8">
    <name type="scientific">Parahalioglobus pacificus</name>
    <dbReference type="NCBI Taxonomy" id="930806"/>
    <lineage>
        <taxon>Bacteria</taxon>
        <taxon>Pseudomonadati</taxon>
        <taxon>Pseudomonadota</taxon>
        <taxon>Gammaproteobacteria</taxon>
        <taxon>Cellvibrionales</taxon>
        <taxon>Halieaceae</taxon>
        <taxon>Parahalioglobus</taxon>
    </lineage>
</organism>
<protein>
    <recommendedName>
        <fullName evidence="9">Aspartate aminotransferase family protein</fullName>
    </recommendedName>
</protein>
<evidence type="ECO:0000313" key="7">
    <source>
        <dbReference type="EMBL" id="GHD36315.1"/>
    </source>
</evidence>
<sequence length="289" mass="31184">MGKIGQDRNIPLHVDACVGGFILPFMEMNGESLPPWDYRVPGVTSISADIHKYGFAAKGASTITYRSLDYLRYQMFVYEDWPGGVFASSALLGTRPGGGYSAAWAALQLFGKEGYRDLAADTLEAVTRLKAGVNAINGLQVMGNPQGPLFSYRSLDPDLNIYAVGDQMDARGWQVNRNQGPPGLHAMVTAQHLPVVDHYLADLAESVAVVRADPSLAQQGGAATYGMMAHVPLRGMVKKKILDMYSEQYRAGGAELDIEGASSEGVAGGKLGLLDRLVQWYVARQARKA</sequence>
<comment type="similarity">
    <text evidence="4">Belongs to the group II decarboxylase family. Sphingosine-1-phosphate lyase subfamily.</text>
</comment>
<comment type="caution">
    <text evidence="7">The sequence shown here is derived from an EMBL/GenBank/DDBJ whole genome shotgun (WGS) entry which is preliminary data.</text>
</comment>
<comment type="cofactor">
    <cofactor evidence="1 5 6">
        <name>pyridoxal 5'-phosphate</name>
        <dbReference type="ChEBI" id="CHEBI:597326"/>
    </cofactor>
</comment>
<evidence type="ECO:0008006" key="9">
    <source>
        <dbReference type="Google" id="ProtNLM"/>
    </source>
</evidence>
<dbReference type="Gene3D" id="3.40.640.10">
    <property type="entry name" value="Type I PLP-dependent aspartate aminotransferase-like (Major domain)"/>
    <property type="match status" value="1"/>
</dbReference>
<dbReference type="InterPro" id="IPR050477">
    <property type="entry name" value="GrpII_AminoAcid_Decarb"/>
</dbReference>
<name>A0A919CLG7_9GAMM</name>
<dbReference type="GO" id="GO:0008117">
    <property type="term" value="F:sphinganine-1-phosphate aldolase activity"/>
    <property type="evidence" value="ECO:0007669"/>
    <property type="project" value="TreeGrafter"/>
</dbReference>
<dbReference type="GO" id="GO:0030149">
    <property type="term" value="P:sphingolipid catabolic process"/>
    <property type="evidence" value="ECO:0007669"/>
    <property type="project" value="TreeGrafter"/>
</dbReference>
<evidence type="ECO:0000256" key="5">
    <source>
        <dbReference type="PIRSR" id="PIRSR602129-50"/>
    </source>
</evidence>
<gene>
    <name evidence="7" type="ORF">GCM10007053_24610</name>
</gene>
<dbReference type="InterPro" id="IPR015422">
    <property type="entry name" value="PyrdxlP-dep_Trfase_small"/>
</dbReference>
<accession>A0A919CLG7</accession>
<keyword evidence="3 6" id="KW-0456">Lyase</keyword>
<dbReference type="InterPro" id="IPR015424">
    <property type="entry name" value="PyrdxlP-dep_Trfase"/>
</dbReference>
<evidence type="ECO:0000256" key="6">
    <source>
        <dbReference type="RuleBase" id="RU000382"/>
    </source>
</evidence>
<evidence type="ECO:0000256" key="2">
    <source>
        <dbReference type="ARBA" id="ARBA00022898"/>
    </source>
</evidence>
<dbReference type="Gene3D" id="3.90.1150.10">
    <property type="entry name" value="Aspartate Aminotransferase, domain 1"/>
    <property type="match status" value="1"/>
</dbReference>
<keyword evidence="8" id="KW-1185">Reference proteome</keyword>
<dbReference type="GO" id="GO:0030170">
    <property type="term" value="F:pyridoxal phosphate binding"/>
    <property type="evidence" value="ECO:0007669"/>
    <property type="project" value="InterPro"/>
</dbReference>